<name>A0A5E4LUV0_9ARCH</name>
<comment type="caution">
    <text evidence="1">The sequence shown here is derived from an EMBL/GenBank/DDBJ whole genome shotgun (WGS) entry which is preliminary data.</text>
</comment>
<evidence type="ECO:0000313" key="2">
    <source>
        <dbReference type="Proteomes" id="UP000789941"/>
    </source>
</evidence>
<dbReference type="Proteomes" id="UP000789941">
    <property type="component" value="Unassembled WGS sequence"/>
</dbReference>
<sequence>MKEKIFNGPPGSFSQYREDSKSTLGPFYSDWCYCIMGVLVGATFLIEAIFRVGPHTILTGTVSTGVLTPGMKLSLIEKTLEVGKIESTGRQLSSAPAGSKVGISFVAVTESDFKQLQVLVKNTITLV</sequence>
<dbReference type="SUPFAM" id="SSF50447">
    <property type="entry name" value="Translation proteins"/>
    <property type="match status" value="1"/>
</dbReference>
<gene>
    <name evidence="1" type="ORF">LFW2832_01136</name>
</gene>
<dbReference type="AlphaFoldDB" id="A0A5E4LUV0"/>
<proteinExistence type="predicted"/>
<dbReference type="Gene3D" id="2.40.30.10">
    <property type="entry name" value="Translation factors"/>
    <property type="match status" value="1"/>
</dbReference>
<dbReference type="EMBL" id="CABMJJ010000011">
    <property type="protein sequence ID" value="VVC04823.1"/>
    <property type="molecule type" value="Genomic_DNA"/>
</dbReference>
<accession>A0A5E4LUV0</accession>
<evidence type="ECO:0000313" key="1">
    <source>
        <dbReference type="EMBL" id="VVC04823.1"/>
    </source>
</evidence>
<organism evidence="1 2">
    <name type="scientific">Candidatus Bilamarchaeum dharawalense</name>
    <dbReference type="NCBI Taxonomy" id="2885759"/>
    <lineage>
        <taxon>Archaea</taxon>
        <taxon>Candidatus Micrarchaeota</taxon>
        <taxon>Candidatus Micrarchaeia</taxon>
        <taxon>Candidatus Anstonellales</taxon>
        <taxon>Candidatus Bilamarchaeaceae</taxon>
        <taxon>Candidatus Bilamarchaeum</taxon>
    </lineage>
</organism>
<reference evidence="1 2" key="1">
    <citation type="submission" date="2019-08" db="EMBL/GenBank/DDBJ databases">
        <authorList>
            <person name="Vazquez-Campos X."/>
        </authorList>
    </citation>
    <scope>NUCLEOTIDE SEQUENCE [LARGE SCALE GENOMIC DNA]</scope>
    <source>
        <strain evidence="1">LFW-283_2</strain>
    </source>
</reference>
<dbReference type="InterPro" id="IPR009000">
    <property type="entry name" value="Transl_B-barrel_sf"/>
</dbReference>
<protein>
    <submittedName>
        <fullName evidence="1">Uncharacterized protein</fullName>
    </submittedName>
</protein>